<feature type="domain" description="SPOR" evidence="3">
    <location>
        <begin position="175"/>
        <end position="256"/>
    </location>
</feature>
<evidence type="ECO:0000256" key="1">
    <source>
        <dbReference type="SAM" id="MobiDB-lite"/>
    </source>
</evidence>
<feature type="transmembrane region" description="Helical" evidence="2">
    <location>
        <begin position="97"/>
        <end position="116"/>
    </location>
</feature>
<feature type="region of interest" description="Disordered" evidence="1">
    <location>
        <begin position="67"/>
        <end position="91"/>
    </location>
</feature>
<dbReference type="Proteomes" id="UP001354989">
    <property type="component" value="Chromosome"/>
</dbReference>
<organism evidence="4 5">
    <name type="scientific">Persicobacter psychrovividus</name>
    <dbReference type="NCBI Taxonomy" id="387638"/>
    <lineage>
        <taxon>Bacteria</taxon>
        <taxon>Pseudomonadati</taxon>
        <taxon>Bacteroidota</taxon>
        <taxon>Cytophagia</taxon>
        <taxon>Cytophagales</taxon>
        <taxon>Persicobacteraceae</taxon>
        <taxon>Persicobacter</taxon>
    </lineage>
</organism>
<dbReference type="PROSITE" id="PS51724">
    <property type="entry name" value="SPOR"/>
    <property type="match status" value="1"/>
</dbReference>
<keyword evidence="5" id="KW-1185">Reference proteome</keyword>
<dbReference type="RefSeq" id="WP_338397983.1">
    <property type="nucleotide sequence ID" value="NZ_AP025292.1"/>
</dbReference>
<name>A0ABN6L6Z2_9BACT</name>
<sequence>MASINDLNNDDQNKEELDGDNFGLPNFDFDSNTSSAQNASTEEPSENTFFNETNAFEEVSAAGAFEQEETNNQEEAKDSFSSDFNVEEEEEDSNRNTWIWIGVVILLLVGVGTFIFKAMGPDDTNSAEANQVVQEALQDTQVAETASEPVEEVAPEPVEVVETPVAEESGIVRLTSLTGNFHVVVKSFVDSDLAMDFAKQLEAEGNTVYLFNSPRKPNGMIYHRVALGKFTSEEEATASKADYSGTYGEDVWVKKF</sequence>
<dbReference type="Pfam" id="PF05036">
    <property type="entry name" value="SPOR"/>
    <property type="match status" value="1"/>
</dbReference>
<feature type="region of interest" description="Disordered" evidence="1">
    <location>
        <begin position="1"/>
        <end position="48"/>
    </location>
</feature>
<keyword evidence="2" id="KW-1133">Transmembrane helix</keyword>
<dbReference type="Gene3D" id="3.30.70.1070">
    <property type="entry name" value="Sporulation related repeat"/>
    <property type="match status" value="1"/>
</dbReference>
<evidence type="ECO:0000256" key="2">
    <source>
        <dbReference type="SAM" id="Phobius"/>
    </source>
</evidence>
<evidence type="ECO:0000313" key="5">
    <source>
        <dbReference type="Proteomes" id="UP001354989"/>
    </source>
</evidence>
<evidence type="ECO:0000313" key="4">
    <source>
        <dbReference type="EMBL" id="BDC98965.1"/>
    </source>
</evidence>
<evidence type="ECO:0000259" key="3">
    <source>
        <dbReference type="PROSITE" id="PS51724"/>
    </source>
</evidence>
<keyword evidence="2" id="KW-0812">Transmembrane</keyword>
<proteinExistence type="predicted"/>
<dbReference type="InterPro" id="IPR007730">
    <property type="entry name" value="SPOR-like_dom"/>
</dbReference>
<dbReference type="EMBL" id="AP025292">
    <property type="protein sequence ID" value="BDC98965.1"/>
    <property type="molecule type" value="Genomic_DNA"/>
</dbReference>
<accession>A0ABN6L6Z2</accession>
<dbReference type="InterPro" id="IPR036680">
    <property type="entry name" value="SPOR-like_sf"/>
</dbReference>
<gene>
    <name evidence="4" type="ORF">PEPS_12460</name>
</gene>
<reference evidence="4 5" key="1">
    <citation type="submission" date="2021-12" db="EMBL/GenBank/DDBJ databases">
        <title>Genome sequencing of bacteria with rrn-lacking chromosome and rrn-plasmid.</title>
        <authorList>
            <person name="Anda M."/>
            <person name="Iwasaki W."/>
        </authorList>
    </citation>
    <scope>NUCLEOTIDE SEQUENCE [LARGE SCALE GENOMIC DNA]</scope>
    <source>
        <strain evidence="4 5">NBRC 101262</strain>
    </source>
</reference>
<feature type="compositionally biased region" description="Polar residues" evidence="1">
    <location>
        <begin position="29"/>
        <end position="48"/>
    </location>
</feature>
<keyword evidence="2" id="KW-0472">Membrane</keyword>
<protein>
    <recommendedName>
        <fullName evidence="3">SPOR domain-containing protein</fullName>
    </recommendedName>
</protein>